<dbReference type="Proteomes" id="UP000281261">
    <property type="component" value="Unassembled WGS sequence"/>
</dbReference>
<evidence type="ECO:0000313" key="1">
    <source>
        <dbReference type="EMBL" id="RLC37106.1"/>
    </source>
</evidence>
<proteinExistence type="predicted"/>
<sequence>MNLRIWLKIIDMVLEHANEVKVNRVKFIYINNFKFDTFMFPSDKDNEMVLIQTGLESGLTSKRIQESLDATNKLLESAKRKKDVANYFT</sequence>
<name>A0A420ZC79_UNCK3</name>
<organism evidence="1 2">
    <name type="scientific">candidate division Kazan bacterium</name>
    <dbReference type="NCBI Taxonomy" id="2202143"/>
    <lineage>
        <taxon>Bacteria</taxon>
        <taxon>Bacteria division Kazan-3B-28</taxon>
    </lineage>
</organism>
<comment type="caution">
    <text evidence="1">The sequence shown here is derived from an EMBL/GenBank/DDBJ whole genome shotgun (WGS) entry which is preliminary data.</text>
</comment>
<reference evidence="1 2" key="1">
    <citation type="submission" date="2018-06" db="EMBL/GenBank/DDBJ databases">
        <title>Extensive metabolic versatility and redundancy in microbially diverse, dynamic hydrothermal sediments.</title>
        <authorList>
            <person name="Dombrowski N."/>
            <person name="Teske A."/>
            <person name="Baker B.J."/>
        </authorList>
    </citation>
    <scope>NUCLEOTIDE SEQUENCE [LARGE SCALE GENOMIC DNA]</scope>
    <source>
        <strain evidence="1">B79_G16</strain>
    </source>
</reference>
<gene>
    <name evidence="1" type="ORF">DRH29_03080</name>
</gene>
<dbReference type="AlphaFoldDB" id="A0A420ZC79"/>
<accession>A0A420ZC79</accession>
<evidence type="ECO:0000313" key="2">
    <source>
        <dbReference type="Proteomes" id="UP000281261"/>
    </source>
</evidence>
<protein>
    <submittedName>
        <fullName evidence="1">Uncharacterized protein</fullName>
    </submittedName>
</protein>
<dbReference type="EMBL" id="QMNG01000012">
    <property type="protein sequence ID" value="RLC37106.1"/>
    <property type="molecule type" value="Genomic_DNA"/>
</dbReference>